<keyword evidence="3" id="KW-1185">Reference proteome</keyword>
<dbReference type="InterPro" id="IPR011990">
    <property type="entry name" value="TPR-like_helical_dom_sf"/>
</dbReference>
<dbReference type="GO" id="GO:0007165">
    <property type="term" value="P:signal transduction"/>
    <property type="evidence" value="ECO:0007669"/>
    <property type="project" value="InterPro"/>
</dbReference>
<evidence type="ECO:0000313" key="2">
    <source>
        <dbReference type="EMBL" id="GIE98901.1"/>
    </source>
</evidence>
<dbReference type="SUPFAM" id="SSF48452">
    <property type="entry name" value="TPR-like"/>
    <property type="match status" value="2"/>
</dbReference>
<comment type="caution">
    <text evidence="2">The sequence shown here is derived from an EMBL/GenBank/DDBJ whole genome shotgun (WGS) entry which is preliminary data.</text>
</comment>
<proteinExistence type="predicted"/>
<dbReference type="RefSeq" id="WP_203785913.1">
    <property type="nucleotide sequence ID" value="NZ_BOMV01000066.1"/>
</dbReference>
<dbReference type="Gene3D" id="3.40.50.300">
    <property type="entry name" value="P-loop containing nucleotide triphosphate hydrolases"/>
    <property type="match status" value="1"/>
</dbReference>
<feature type="domain" description="TIR" evidence="1">
    <location>
        <begin position="4"/>
        <end position="110"/>
    </location>
</feature>
<reference evidence="2" key="1">
    <citation type="submission" date="2021-01" db="EMBL/GenBank/DDBJ databases">
        <title>Whole genome shotgun sequence of Actinoplanes rishiriensis NBRC 108556.</title>
        <authorList>
            <person name="Komaki H."/>
            <person name="Tamura T."/>
        </authorList>
    </citation>
    <scope>NUCLEOTIDE SEQUENCE</scope>
    <source>
        <strain evidence="2">NBRC 108556</strain>
    </source>
</reference>
<dbReference type="InterPro" id="IPR035897">
    <property type="entry name" value="Toll_tir_struct_dom_sf"/>
</dbReference>
<dbReference type="SUPFAM" id="SSF52540">
    <property type="entry name" value="P-loop containing nucleoside triphosphate hydrolases"/>
    <property type="match status" value="1"/>
</dbReference>
<dbReference type="SUPFAM" id="SSF52200">
    <property type="entry name" value="Toll/Interleukin receptor TIR domain"/>
    <property type="match status" value="1"/>
</dbReference>
<organism evidence="2 3">
    <name type="scientific">Paractinoplanes rishiriensis</name>
    <dbReference type="NCBI Taxonomy" id="1050105"/>
    <lineage>
        <taxon>Bacteria</taxon>
        <taxon>Bacillati</taxon>
        <taxon>Actinomycetota</taxon>
        <taxon>Actinomycetes</taxon>
        <taxon>Micromonosporales</taxon>
        <taxon>Micromonosporaceae</taxon>
        <taxon>Paractinoplanes</taxon>
    </lineage>
</organism>
<name>A0A919MT52_9ACTN</name>
<dbReference type="EMBL" id="BOMV01000066">
    <property type="protein sequence ID" value="GIE98901.1"/>
    <property type="molecule type" value="Genomic_DNA"/>
</dbReference>
<dbReference type="Gene3D" id="1.25.40.10">
    <property type="entry name" value="Tetratricopeptide repeat domain"/>
    <property type="match status" value="2"/>
</dbReference>
<dbReference type="AlphaFoldDB" id="A0A919MT52"/>
<dbReference type="NCBIfam" id="NF040586">
    <property type="entry name" value="FxSxx_TPR"/>
    <property type="match status" value="1"/>
</dbReference>
<dbReference type="Proteomes" id="UP000636960">
    <property type="component" value="Unassembled WGS sequence"/>
</dbReference>
<dbReference type="Pfam" id="PF13374">
    <property type="entry name" value="TPR_10"/>
    <property type="match status" value="3"/>
</dbReference>
<accession>A0A919MT52</accession>
<keyword evidence="2" id="KW-0547">Nucleotide-binding</keyword>
<gene>
    <name evidence="2" type="ORF">Ari01nite_63660</name>
</gene>
<protein>
    <submittedName>
        <fullName evidence="2">ATP-binding protein</fullName>
    </submittedName>
</protein>
<dbReference type="Pfam" id="PF13424">
    <property type="entry name" value="TPR_12"/>
    <property type="match status" value="1"/>
</dbReference>
<dbReference type="Gene3D" id="3.40.50.10140">
    <property type="entry name" value="Toll/interleukin-1 receptor homology (TIR) domain"/>
    <property type="match status" value="1"/>
</dbReference>
<dbReference type="PANTHER" id="PTHR46082">
    <property type="entry name" value="ATP/GTP-BINDING PROTEIN-RELATED"/>
    <property type="match status" value="1"/>
</dbReference>
<evidence type="ECO:0000313" key="3">
    <source>
        <dbReference type="Proteomes" id="UP000636960"/>
    </source>
</evidence>
<keyword evidence="2" id="KW-0067">ATP-binding</keyword>
<dbReference type="InterPro" id="IPR053137">
    <property type="entry name" value="NLR-like"/>
</dbReference>
<sequence length="801" mass="87513">MTGVFVSHAGRDLAWAEWVAWQLHAAGHEVELDRWDWAAGDNFVLRMSQALDRAEVVVAIVSQAYFEVERFTTEEWTAVIAGRGRLVLLRVEDVAVEAVLRPYIFRDVFGLAETSARQVVLQAVDGPAGKPSRPPAFPGSSPGPRLPGLLPQVWNVPIQNAVFTGRDAMLADLRDRLTTGAPLQVLHGIGGVGKTTLAIEYAYRFANSYELVWWIDAEQPDRIGEQIAALTMTAGWVPPTSDVPTGVAAARQRLRGIPGWLVVFDNAEDPATLPRWLPARPPGHVLVTSRNPNWRQLGNPVPVDVFARTESTTLLRRLLPTIAATDADRIAVALADLPLAVAQAANMLTETGITPADYLDAVAEQTAEVLAEGTPIGYPVSLAASVAVALRRLDGEDPAAVQLLRLCAALAPEPIPGDLFTTAPDDALPEPLATVAGSTIAVHRSLGRLGRYGLARVADGTVQLHRLTQAILTATDPDRPGTGHRAAALLGAAVPDDEGNEPASWPRWALLIPHLLATDPAESDDENLQLTADRAAWYLISRGELHAGLEFAQRLHDRWRDRLGREHQRTLSAANIVVVAFHALGRYDDARRLGAEVLAYRRLELGDDHRLTLISGSNLANSLHQLGEYERARELNEDILARRRRVLGDDHPDTLGSATNLAINLQRLAEHERARQLNEDTLAGQRRVLGDDHPDTLASATNLAVNMRDAGDYEQARQLDEDTLTRYRRVLGEDHPATLLSATNLAVSLRHLGEYERARQLDEATLARRRRVLGDDHADTRRSAGNLAINLRLLGEKRASA</sequence>
<dbReference type="InterPro" id="IPR027417">
    <property type="entry name" value="P-loop_NTPase"/>
</dbReference>
<dbReference type="GO" id="GO:0005524">
    <property type="term" value="F:ATP binding"/>
    <property type="evidence" value="ECO:0007669"/>
    <property type="project" value="UniProtKB-KW"/>
</dbReference>
<dbReference type="PANTHER" id="PTHR46082:SF6">
    <property type="entry name" value="AAA+ ATPASE DOMAIN-CONTAINING PROTEIN-RELATED"/>
    <property type="match status" value="1"/>
</dbReference>
<dbReference type="Pfam" id="PF13676">
    <property type="entry name" value="TIR_2"/>
    <property type="match status" value="1"/>
</dbReference>
<evidence type="ECO:0000259" key="1">
    <source>
        <dbReference type="Pfam" id="PF13676"/>
    </source>
</evidence>
<dbReference type="InterPro" id="IPR000157">
    <property type="entry name" value="TIR_dom"/>
</dbReference>